<gene>
    <name evidence="1" type="ORF">OBE_10588</name>
</gene>
<reference evidence="1" key="1">
    <citation type="journal article" date="2013" name="Environ. Microbiol.">
        <title>Microbiota from the distal guts of lean and obese adolescents exhibit partial functional redundancy besides clear differences in community structure.</title>
        <authorList>
            <person name="Ferrer M."/>
            <person name="Ruiz A."/>
            <person name="Lanza F."/>
            <person name="Haange S.B."/>
            <person name="Oberbach A."/>
            <person name="Till H."/>
            <person name="Bargiela R."/>
            <person name="Campoy C."/>
            <person name="Segura M.T."/>
            <person name="Richter M."/>
            <person name="von Bergen M."/>
            <person name="Seifert J."/>
            <person name="Suarez A."/>
        </authorList>
    </citation>
    <scope>NUCLEOTIDE SEQUENCE</scope>
</reference>
<proteinExistence type="predicted"/>
<dbReference type="InterPro" id="IPR050135">
    <property type="entry name" value="dGTPase-like"/>
</dbReference>
<organism evidence="1">
    <name type="scientific">human gut metagenome</name>
    <dbReference type="NCBI Taxonomy" id="408170"/>
    <lineage>
        <taxon>unclassified sequences</taxon>
        <taxon>metagenomes</taxon>
        <taxon>organismal metagenomes</taxon>
    </lineage>
</organism>
<name>K1SIA4_9ZZZZ</name>
<dbReference type="GO" id="GO:0006203">
    <property type="term" value="P:dGTP catabolic process"/>
    <property type="evidence" value="ECO:0007669"/>
    <property type="project" value="TreeGrafter"/>
</dbReference>
<comment type="caution">
    <text evidence="1">The sequence shown here is derived from an EMBL/GenBank/DDBJ whole genome shotgun (WGS) entry which is preliminary data.</text>
</comment>
<dbReference type="EMBL" id="AJWZ01007287">
    <property type="protein sequence ID" value="EKC57328.1"/>
    <property type="molecule type" value="Genomic_DNA"/>
</dbReference>
<dbReference type="AlphaFoldDB" id="K1SIA4"/>
<evidence type="ECO:0000313" key="1">
    <source>
        <dbReference type="EMBL" id="EKC57328.1"/>
    </source>
</evidence>
<sequence>MEDTQDIVFSGRVLDNVHGFIYYTEAEERIMNTLLFKRLQSIKQLSIVNWVFPGSEHTRYVHSLGVM</sequence>
<dbReference type="PANTHER" id="PTHR11373">
    <property type="entry name" value="DEOXYNUCLEOSIDE TRIPHOSPHATE TRIPHOSPHOHYDROLASE"/>
    <property type="match status" value="1"/>
</dbReference>
<dbReference type="PANTHER" id="PTHR11373:SF4">
    <property type="entry name" value="DEOXYNUCLEOSIDE TRIPHOSPHATE TRIPHOSPHOHYDROLASE SAMHD1"/>
    <property type="match status" value="1"/>
</dbReference>
<dbReference type="Gene3D" id="1.10.3210.10">
    <property type="entry name" value="Hypothetical protein af1432"/>
    <property type="match status" value="1"/>
</dbReference>
<dbReference type="SUPFAM" id="SSF109604">
    <property type="entry name" value="HD-domain/PDEase-like"/>
    <property type="match status" value="1"/>
</dbReference>
<accession>K1SIA4</accession>
<protein>
    <submittedName>
        <fullName evidence="1">Os01g0109100</fullName>
    </submittedName>
</protein>
<feature type="non-terminal residue" evidence="1">
    <location>
        <position position="67"/>
    </location>
</feature>
<dbReference type="GO" id="GO:0008832">
    <property type="term" value="F:dGTPase activity"/>
    <property type="evidence" value="ECO:0007669"/>
    <property type="project" value="TreeGrafter"/>
</dbReference>